<evidence type="ECO:0000313" key="3">
    <source>
        <dbReference type="Proteomes" id="UP000237105"/>
    </source>
</evidence>
<evidence type="ECO:0000256" key="1">
    <source>
        <dbReference type="SAM" id="Phobius"/>
    </source>
</evidence>
<reference evidence="3" key="1">
    <citation type="submission" date="2016-06" db="EMBL/GenBank/DDBJ databases">
        <title>Parallel loss of symbiosis genes in relatives of nitrogen-fixing non-legume Parasponia.</title>
        <authorList>
            <person name="Van Velzen R."/>
            <person name="Holmer R."/>
            <person name="Bu F."/>
            <person name="Rutten L."/>
            <person name="Van Zeijl A."/>
            <person name="Liu W."/>
            <person name="Santuari L."/>
            <person name="Cao Q."/>
            <person name="Sharma T."/>
            <person name="Shen D."/>
            <person name="Roswanjaya Y."/>
            <person name="Wardhani T."/>
            <person name="Kalhor M.S."/>
            <person name="Jansen J."/>
            <person name="Van den Hoogen J."/>
            <person name="Gungor B."/>
            <person name="Hartog M."/>
            <person name="Hontelez J."/>
            <person name="Verver J."/>
            <person name="Yang W.-C."/>
            <person name="Schijlen E."/>
            <person name="Repin R."/>
            <person name="Schilthuizen M."/>
            <person name="Schranz E."/>
            <person name="Heidstra R."/>
            <person name="Miyata K."/>
            <person name="Fedorova E."/>
            <person name="Kohlen W."/>
            <person name="Bisseling T."/>
            <person name="Smit S."/>
            <person name="Geurts R."/>
        </authorList>
    </citation>
    <scope>NUCLEOTIDE SEQUENCE [LARGE SCALE GENOMIC DNA]</scope>
    <source>
        <strain evidence="3">cv. WU1-14</strain>
    </source>
</reference>
<proteinExistence type="predicted"/>
<name>A0A2P5ANP0_PARAD</name>
<feature type="transmembrane region" description="Helical" evidence="1">
    <location>
        <begin position="6"/>
        <end position="26"/>
    </location>
</feature>
<keyword evidence="1" id="KW-0472">Membrane</keyword>
<accession>A0A2P5ANP0</accession>
<comment type="caution">
    <text evidence="2">The sequence shown here is derived from an EMBL/GenBank/DDBJ whole genome shotgun (WGS) entry which is preliminary data.</text>
</comment>
<dbReference type="Proteomes" id="UP000237105">
    <property type="component" value="Unassembled WGS sequence"/>
</dbReference>
<dbReference type="AlphaFoldDB" id="A0A2P5ANP0"/>
<sequence length="46" mass="5121">MVSPSILISLLSFLSLSVFLTPVWLLRKSRKISGSTSRTNSLTRLN</sequence>
<evidence type="ECO:0000313" key="2">
    <source>
        <dbReference type="EMBL" id="PON38149.1"/>
    </source>
</evidence>
<organism evidence="2 3">
    <name type="scientific">Parasponia andersonii</name>
    <name type="common">Sponia andersonii</name>
    <dbReference type="NCBI Taxonomy" id="3476"/>
    <lineage>
        <taxon>Eukaryota</taxon>
        <taxon>Viridiplantae</taxon>
        <taxon>Streptophyta</taxon>
        <taxon>Embryophyta</taxon>
        <taxon>Tracheophyta</taxon>
        <taxon>Spermatophyta</taxon>
        <taxon>Magnoliopsida</taxon>
        <taxon>eudicotyledons</taxon>
        <taxon>Gunneridae</taxon>
        <taxon>Pentapetalae</taxon>
        <taxon>rosids</taxon>
        <taxon>fabids</taxon>
        <taxon>Rosales</taxon>
        <taxon>Cannabaceae</taxon>
        <taxon>Parasponia</taxon>
    </lineage>
</organism>
<keyword evidence="1" id="KW-1133">Transmembrane helix</keyword>
<evidence type="ECO:0008006" key="4">
    <source>
        <dbReference type="Google" id="ProtNLM"/>
    </source>
</evidence>
<gene>
    <name evidence="2" type="ORF">PanWU01x14_314420</name>
</gene>
<keyword evidence="3" id="KW-1185">Reference proteome</keyword>
<protein>
    <recommendedName>
        <fullName evidence="4">Transmembrane protein</fullName>
    </recommendedName>
</protein>
<keyword evidence="1" id="KW-0812">Transmembrane</keyword>
<dbReference type="EMBL" id="JXTB01000504">
    <property type="protein sequence ID" value="PON38149.1"/>
    <property type="molecule type" value="Genomic_DNA"/>
</dbReference>